<dbReference type="InterPro" id="IPR056003">
    <property type="entry name" value="CT398_CC_hairpin"/>
</dbReference>
<dbReference type="Pfam" id="PF24481">
    <property type="entry name" value="CT398_CC"/>
    <property type="match status" value="1"/>
</dbReference>
<name>A0A6J6NHB3_9ZZZZ</name>
<proteinExistence type="predicted"/>
<feature type="domain" description="CT398-like coiled coil hairpin" evidence="3">
    <location>
        <begin position="15"/>
        <end position="191"/>
    </location>
</feature>
<evidence type="ECO:0000259" key="2">
    <source>
        <dbReference type="Pfam" id="PF02591"/>
    </source>
</evidence>
<dbReference type="PANTHER" id="PTHR39082:SF1">
    <property type="entry name" value="SCAVENGER RECEPTOR CLASS A MEMBER 3"/>
    <property type="match status" value="1"/>
</dbReference>
<dbReference type="Gene3D" id="1.10.287.1490">
    <property type="match status" value="1"/>
</dbReference>
<evidence type="ECO:0000313" key="4">
    <source>
        <dbReference type="EMBL" id="CAB4684338.1"/>
    </source>
</evidence>
<feature type="domain" description="C4-type zinc ribbon" evidence="2">
    <location>
        <begin position="204"/>
        <end position="238"/>
    </location>
</feature>
<dbReference type="Pfam" id="PF02591">
    <property type="entry name" value="Zn_ribbon_9"/>
    <property type="match status" value="1"/>
</dbReference>
<evidence type="ECO:0000256" key="1">
    <source>
        <dbReference type="SAM" id="Coils"/>
    </source>
</evidence>
<feature type="coiled-coil region" evidence="1">
    <location>
        <begin position="124"/>
        <end position="151"/>
    </location>
</feature>
<keyword evidence="1" id="KW-0175">Coiled coil</keyword>
<dbReference type="AlphaFoldDB" id="A0A6J6NHB3"/>
<dbReference type="EMBL" id="CAFBAA010000030">
    <property type="protein sequence ID" value="CAB4844466.1"/>
    <property type="molecule type" value="Genomic_DNA"/>
</dbReference>
<dbReference type="InterPro" id="IPR052376">
    <property type="entry name" value="Oxidative_Scav/Glycosyltrans"/>
</dbReference>
<sequence length="246" mass="26945">MKAAPADQAKLLDIAGLDQTLSQLAHKAKSLPEHEAIAKAGVRLTELNNLIVAITTEQSDIKKELLRADADVDQVRSRVAKDQSRLDAGQGSPKELEAFQHELVSLARRQSELEDIELEIMERMESAQAREKELRTEHDGLSAEVSALESKRDGSLAAISGEEIVTREMRGILASQIDDALLAQYSKLSESIGAPGAAALHQRRCQGCRLEINAVDIEKFRAAAADEVLRCEECRRILVRTSDSGL</sequence>
<accession>A0A6J6NHB3</accession>
<dbReference type="EMBL" id="CAEZXB010000033">
    <property type="protein sequence ID" value="CAB4684338.1"/>
    <property type="molecule type" value="Genomic_DNA"/>
</dbReference>
<dbReference type="InterPro" id="IPR003743">
    <property type="entry name" value="Zf-RING_7"/>
</dbReference>
<gene>
    <name evidence="4" type="ORF">UFOPK2342_01386</name>
    <name evidence="5" type="ORF">UFOPK3266_01133</name>
</gene>
<dbReference type="PANTHER" id="PTHR39082">
    <property type="entry name" value="PHOSPHOLIPASE C-BETA-2-RELATED"/>
    <property type="match status" value="1"/>
</dbReference>
<organism evidence="4">
    <name type="scientific">freshwater metagenome</name>
    <dbReference type="NCBI Taxonomy" id="449393"/>
    <lineage>
        <taxon>unclassified sequences</taxon>
        <taxon>metagenomes</taxon>
        <taxon>ecological metagenomes</taxon>
    </lineage>
</organism>
<evidence type="ECO:0000313" key="5">
    <source>
        <dbReference type="EMBL" id="CAB4844466.1"/>
    </source>
</evidence>
<evidence type="ECO:0000259" key="3">
    <source>
        <dbReference type="Pfam" id="PF24481"/>
    </source>
</evidence>
<protein>
    <submittedName>
        <fullName evidence="4">Unannotated protein</fullName>
    </submittedName>
</protein>
<reference evidence="4" key="1">
    <citation type="submission" date="2020-05" db="EMBL/GenBank/DDBJ databases">
        <authorList>
            <person name="Chiriac C."/>
            <person name="Salcher M."/>
            <person name="Ghai R."/>
            <person name="Kavagutti S V."/>
        </authorList>
    </citation>
    <scope>NUCLEOTIDE SEQUENCE</scope>
</reference>